<dbReference type="EMBL" id="SNZH01000023">
    <property type="protein sequence ID" value="TDR37874.1"/>
    <property type="molecule type" value="Genomic_DNA"/>
</dbReference>
<keyword evidence="2" id="KW-0547">Nucleotide-binding</keyword>
<dbReference type="Pfam" id="PF02661">
    <property type="entry name" value="Fic"/>
    <property type="match status" value="1"/>
</dbReference>
<dbReference type="PANTHER" id="PTHR13504:SF38">
    <property type="entry name" value="FIDO DOMAIN-CONTAINING PROTEIN"/>
    <property type="match status" value="1"/>
</dbReference>
<evidence type="ECO:0000256" key="1">
    <source>
        <dbReference type="PIRSR" id="PIRSR640198-1"/>
    </source>
</evidence>
<dbReference type="SUPFAM" id="SSF140931">
    <property type="entry name" value="Fic-like"/>
    <property type="match status" value="1"/>
</dbReference>
<keyword evidence="2" id="KW-0067">ATP-binding</keyword>
<accession>A0A4R6YL02</accession>
<keyword evidence="5" id="KW-1185">Reference proteome</keyword>
<comment type="caution">
    <text evidence="4">The sequence shown here is derived from an EMBL/GenBank/DDBJ whole genome shotgun (WGS) entry which is preliminary data.</text>
</comment>
<dbReference type="InterPro" id="IPR003812">
    <property type="entry name" value="Fido"/>
</dbReference>
<dbReference type="GO" id="GO:0005524">
    <property type="term" value="F:ATP binding"/>
    <property type="evidence" value="ECO:0007669"/>
    <property type="project" value="UniProtKB-KW"/>
</dbReference>
<dbReference type="Gene3D" id="1.10.3290.10">
    <property type="entry name" value="Fido-like domain"/>
    <property type="match status" value="1"/>
</dbReference>
<dbReference type="InterPro" id="IPR036597">
    <property type="entry name" value="Fido-like_dom_sf"/>
</dbReference>
<dbReference type="RefSeq" id="WP_133821653.1">
    <property type="nucleotide sequence ID" value="NZ_SNZH01000023.1"/>
</dbReference>
<protein>
    <submittedName>
        <fullName evidence="4">Fic/DOC family protein</fullName>
    </submittedName>
</protein>
<sequence>MVAEAEVSPRDRSKHPPHTEFADLRIGRGMRVSVPTEISATTVDYFIPSQLAQWNAELPPLRPSAIASNRPRHLPGPWLLVGARYGVEEATAEATQETARVARALTLLGRTPLTVADLLQANAVLAGTASAGHIRDAISWIEGRSPACAKRVPPPSSAVPGLLQDVLEFQQRSNVALWVKQALMYYQMVHIHPFADGNGRFSRALVAASGGALPASRAESLLVAAAIALNKNAITEQHAAVREGSPGRYLSSWHALQEWAVARSMALSADEETIANELAAVCGSTNTSALLLPLLANHARLRTSELAAGCRWSARNTPTYLARLSDAGWLARTGGATDEWTSPRMRAIQHSIISGTREETSIFFA</sequence>
<dbReference type="Proteomes" id="UP000295293">
    <property type="component" value="Unassembled WGS sequence"/>
</dbReference>
<gene>
    <name evidence="4" type="ORF">DFR29_12348</name>
</gene>
<dbReference type="PANTHER" id="PTHR13504">
    <property type="entry name" value="FIDO DOMAIN-CONTAINING PROTEIN DDB_G0283145"/>
    <property type="match status" value="1"/>
</dbReference>
<evidence type="ECO:0000313" key="4">
    <source>
        <dbReference type="EMBL" id="TDR37874.1"/>
    </source>
</evidence>
<evidence type="ECO:0000313" key="5">
    <source>
        <dbReference type="Proteomes" id="UP000295293"/>
    </source>
</evidence>
<evidence type="ECO:0000259" key="3">
    <source>
        <dbReference type="PROSITE" id="PS51459"/>
    </source>
</evidence>
<feature type="binding site" evidence="2">
    <location>
        <begin position="196"/>
        <end position="203"/>
    </location>
    <ligand>
        <name>ATP</name>
        <dbReference type="ChEBI" id="CHEBI:30616"/>
    </ligand>
</feature>
<dbReference type="OrthoDB" id="9807853at2"/>
<reference evidence="4 5" key="1">
    <citation type="submission" date="2019-03" db="EMBL/GenBank/DDBJ databases">
        <title>Genomic Encyclopedia of Type Strains, Phase IV (KMG-IV): sequencing the most valuable type-strain genomes for metagenomic binning, comparative biology and taxonomic classification.</title>
        <authorList>
            <person name="Goeker M."/>
        </authorList>
    </citation>
    <scope>NUCLEOTIDE SEQUENCE [LARGE SCALE GENOMIC DNA]</scope>
    <source>
        <strain evidence="4 5">DSM 21667</strain>
    </source>
</reference>
<name>A0A4R6YL02_9GAMM</name>
<feature type="domain" description="Fido" evidence="3">
    <location>
        <begin position="113"/>
        <end position="256"/>
    </location>
</feature>
<feature type="active site" evidence="1">
    <location>
        <position position="192"/>
    </location>
</feature>
<evidence type="ECO:0000256" key="2">
    <source>
        <dbReference type="PIRSR" id="PIRSR640198-2"/>
    </source>
</evidence>
<dbReference type="AlphaFoldDB" id="A0A4R6YL02"/>
<dbReference type="InterPro" id="IPR040198">
    <property type="entry name" value="Fido_containing"/>
</dbReference>
<dbReference type="PROSITE" id="PS51459">
    <property type="entry name" value="FIDO"/>
    <property type="match status" value="1"/>
</dbReference>
<organism evidence="4 5">
    <name type="scientific">Tahibacter aquaticus</name>
    <dbReference type="NCBI Taxonomy" id="520092"/>
    <lineage>
        <taxon>Bacteria</taxon>
        <taxon>Pseudomonadati</taxon>
        <taxon>Pseudomonadota</taxon>
        <taxon>Gammaproteobacteria</taxon>
        <taxon>Lysobacterales</taxon>
        <taxon>Rhodanobacteraceae</taxon>
        <taxon>Tahibacter</taxon>
    </lineage>
</organism>
<proteinExistence type="predicted"/>